<evidence type="ECO:0000313" key="2">
    <source>
        <dbReference type="EMBL" id="MBW7570956.1"/>
    </source>
</evidence>
<reference evidence="2 3" key="1">
    <citation type="submission" date="2021-03" db="EMBL/GenBank/DDBJ databases">
        <title>Succinivibrio sp. nov. isolated from feces of cow.</title>
        <authorList>
            <person name="Choi J.-Y."/>
        </authorList>
    </citation>
    <scope>NUCLEOTIDE SEQUENCE [LARGE SCALE GENOMIC DNA]</scope>
    <source>
        <strain evidence="2 3">AGMB01872</strain>
    </source>
</reference>
<evidence type="ECO:0000256" key="1">
    <source>
        <dbReference type="SAM" id="Phobius"/>
    </source>
</evidence>
<keyword evidence="1" id="KW-0812">Transmembrane</keyword>
<dbReference type="EMBL" id="JAGFNY010000038">
    <property type="protein sequence ID" value="MBW7570956.1"/>
    <property type="molecule type" value="Genomic_DNA"/>
</dbReference>
<dbReference type="Pfam" id="PF02325">
    <property type="entry name" value="CCB3_YggT"/>
    <property type="match status" value="1"/>
</dbReference>
<proteinExistence type="predicted"/>
<protein>
    <submittedName>
        <fullName evidence="2">YggT family protein</fullName>
    </submittedName>
</protein>
<accession>A0ABS7DI33</accession>
<gene>
    <name evidence="2" type="ORF">J5V48_08620</name>
</gene>
<feature type="transmembrane region" description="Helical" evidence="1">
    <location>
        <begin position="6"/>
        <end position="24"/>
    </location>
</feature>
<feature type="transmembrane region" description="Helical" evidence="1">
    <location>
        <begin position="60"/>
        <end position="84"/>
    </location>
</feature>
<dbReference type="Proteomes" id="UP000731465">
    <property type="component" value="Unassembled WGS sequence"/>
</dbReference>
<evidence type="ECO:0000313" key="3">
    <source>
        <dbReference type="Proteomes" id="UP000731465"/>
    </source>
</evidence>
<keyword evidence="3" id="KW-1185">Reference proteome</keyword>
<comment type="caution">
    <text evidence="2">The sequence shown here is derived from an EMBL/GenBank/DDBJ whole genome shotgun (WGS) entry which is preliminary data.</text>
</comment>
<name>A0ABS7DI33_9GAMM</name>
<feature type="transmembrane region" description="Helical" evidence="1">
    <location>
        <begin position="158"/>
        <end position="183"/>
    </location>
</feature>
<keyword evidence="1" id="KW-1133">Transmembrane helix</keyword>
<keyword evidence="1" id="KW-0472">Membrane</keyword>
<feature type="transmembrane region" description="Helical" evidence="1">
    <location>
        <begin position="96"/>
        <end position="118"/>
    </location>
</feature>
<sequence>MNTLYFVFMVIEAVVILFELRALMQSSSVDYYHKVTQAVVRLTEPLIRVIPFRNKSIGGFYFTGVLVAFVIALFGCALVVFTFLPNIPASQGLWVALYLGTICTIKSFGYMVLFLLLAQALTSWLPSTREWSYYFSQITNPLVSPIQKIIPPIGMIDISLMILMLVIFGLDRIFLMIFGQYWMVF</sequence>
<dbReference type="RefSeq" id="WP_219938180.1">
    <property type="nucleotide sequence ID" value="NZ_JAGFNY010000038.1"/>
</dbReference>
<organism evidence="2 3">
    <name type="scientific">Succinivibrio faecicola</name>
    <dbReference type="NCBI Taxonomy" id="2820300"/>
    <lineage>
        <taxon>Bacteria</taxon>
        <taxon>Pseudomonadati</taxon>
        <taxon>Pseudomonadota</taxon>
        <taxon>Gammaproteobacteria</taxon>
        <taxon>Aeromonadales</taxon>
        <taxon>Succinivibrionaceae</taxon>
        <taxon>Succinivibrio</taxon>
    </lineage>
</organism>
<dbReference type="InterPro" id="IPR003425">
    <property type="entry name" value="CCB3/YggT"/>
</dbReference>